<accession>A0A7X5ZVL2</accession>
<dbReference type="AlphaFoldDB" id="A0A7X5ZVL2"/>
<keyword evidence="3" id="KW-1185">Reference proteome</keyword>
<dbReference type="Pfam" id="PF14559">
    <property type="entry name" value="TPR_19"/>
    <property type="match status" value="1"/>
</dbReference>
<reference evidence="2 3" key="1">
    <citation type="submission" date="2020-03" db="EMBL/GenBank/DDBJ databases">
        <title>Genomic Encyclopedia of Type Strains, Phase IV (KMG-IV): sequencing the most valuable type-strain genomes for metagenomic binning, comparative biology and taxonomic classification.</title>
        <authorList>
            <person name="Goeker M."/>
        </authorList>
    </citation>
    <scope>NUCLEOTIDE SEQUENCE [LARGE SCALE GENOMIC DNA]</scope>
    <source>
        <strain evidence="2 3">DSM 4733</strain>
    </source>
</reference>
<feature type="signal peptide" evidence="1">
    <location>
        <begin position="1"/>
        <end position="22"/>
    </location>
</feature>
<proteinExistence type="predicted"/>
<protein>
    <submittedName>
        <fullName evidence="2">Flp pilus assembly protein TadD</fullName>
    </submittedName>
</protein>
<dbReference type="EMBL" id="JAASQV010000001">
    <property type="protein sequence ID" value="NIJ64859.1"/>
    <property type="molecule type" value="Genomic_DNA"/>
</dbReference>
<dbReference type="SUPFAM" id="SSF48452">
    <property type="entry name" value="TPR-like"/>
    <property type="match status" value="1"/>
</dbReference>
<dbReference type="RefSeq" id="WP_086129971.1">
    <property type="nucleotide sequence ID" value="NZ_CP170557.1"/>
</dbReference>
<evidence type="ECO:0000313" key="2">
    <source>
        <dbReference type="EMBL" id="NIJ64859.1"/>
    </source>
</evidence>
<comment type="caution">
    <text evidence="2">The sequence shown here is derived from an EMBL/GenBank/DDBJ whole genome shotgun (WGS) entry which is preliminary data.</text>
</comment>
<name>A0A7X5ZVL2_9SPHN</name>
<evidence type="ECO:0000313" key="3">
    <source>
        <dbReference type="Proteomes" id="UP000564677"/>
    </source>
</evidence>
<organism evidence="2 3">
    <name type="scientific">Sphingomonas leidyi</name>
    <dbReference type="NCBI Taxonomy" id="68569"/>
    <lineage>
        <taxon>Bacteria</taxon>
        <taxon>Pseudomonadati</taxon>
        <taxon>Pseudomonadota</taxon>
        <taxon>Alphaproteobacteria</taxon>
        <taxon>Sphingomonadales</taxon>
        <taxon>Sphingomonadaceae</taxon>
        <taxon>Sphingomonas</taxon>
    </lineage>
</organism>
<evidence type="ECO:0000256" key="1">
    <source>
        <dbReference type="SAM" id="SignalP"/>
    </source>
</evidence>
<dbReference type="Proteomes" id="UP000564677">
    <property type="component" value="Unassembled WGS sequence"/>
</dbReference>
<dbReference type="Gene3D" id="1.25.40.10">
    <property type="entry name" value="Tetratricopeptide repeat domain"/>
    <property type="match status" value="1"/>
</dbReference>
<dbReference type="InterPro" id="IPR011990">
    <property type="entry name" value="TPR-like_helical_dom_sf"/>
</dbReference>
<keyword evidence="1" id="KW-0732">Signal</keyword>
<feature type="chain" id="PRO_5030585050" evidence="1">
    <location>
        <begin position="23"/>
        <end position="121"/>
    </location>
</feature>
<gene>
    <name evidence="2" type="ORF">FHR20_001790</name>
</gene>
<sequence>MRIALIVLAAAPFALAALPAQAQRGNGDPVASAAIFDGNFSKAEQQLNSRLRLDPDQPELLLNLAAVYAQTGRTSEARALYLRVLEQRDFEMDLSADRVSTSHAIANKGLQYIRTLQLSAR</sequence>